<dbReference type="SFLD" id="SFLDS00019">
    <property type="entry name" value="Glutathione_Transferase_(cytos"/>
    <property type="match status" value="1"/>
</dbReference>
<dbReference type="SUPFAM" id="SSF47616">
    <property type="entry name" value="GST C-terminal domain-like"/>
    <property type="match status" value="1"/>
</dbReference>
<dbReference type="InterPro" id="IPR036282">
    <property type="entry name" value="Glutathione-S-Trfase_C_sf"/>
</dbReference>
<dbReference type="InterPro" id="IPR004046">
    <property type="entry name" value="GST_C"/>
</dbReference>
<dbReference type="CDD" id="cd03039">
    <property type="entry name" value="GST_N_Sigma_like"/>
    <property type="match status" value="1"/>
</dbReference>
<name>A0A7M5V214_9CNID</name>
<dbReference type="InterPro" id="IPR010987">
    <property type="entry name" value="Glutathione-S-Trfase_C-like"/>
</dbReference>
<feature type="domain" description="GST C-terminal" evidence="2">
    <location>
        <begin position="86"/>
        <end position="210"/>
    </location>
</feature>
<dbReference type="GeneID" id="136803428"/>
<evidence type="ECO:0000259" key="2">
    <source>
        <dbReference type="PROSITE" id="PS50405"/>
    </source>
</evidence>
<organism evidence="3 4">
    <name type="scientific">Clytia hemisphaerica</name>
    <dbReference type="NCBI Taxonomy" id="252671"/>
    <lineage>
        <taxon>Eukaryota</taxon>
        <taxon>Metazoa</taxon>
        <taxon>Cnidaria</taxon>
        <taxon>Hydrozoa</taxon>
        <taxon>Hydroidolina</taxon>
        <taxon>Leptothecata</taxon>
        <taxon>Obeliida</taxon>
        <taxon>Clytiidae</taxon>
        <taxon>Clytia</taxon>
    </lineage>
</organism>
<dbReference type="Pfam" id="PF14497">
    <property type="entry name" value="GST_C_3"/>
    <property type="match status" value="1"/>
</dbReference>
<feature type="domain" description="GST N-terminal" evidence="1">
    <location>
        <begin position="2"/>
        <end position="84"/>
    </location>
</feature>
<dbReference type="SFLD" id="SFLDG00358">
    <property type="entry name" value="Main_(cytGST)"/>
    <property type="match status" value="1"/>
</dbReference>
<dbReference type="FunFam" id="1.20.1050.10:FF:000030">
    <property type="entry name" value="Glutathione S-transferase S1"/>
    <property type="match status" value="1"/>
</dbReference>
<dbReference type="SFLD" id="SFLDG01205">
    <property type="entry name" value="AMPS.1"/>
    <property type="match status" value="1"/>
</dbReference>
<evidence type="ECO:0000313" key="3">
    <source>
        <dbReference type="EnsemblMetazoa" id="CLYHEMP002191.1"/>
    </source>
</evidence>
<dbReference type="GO" id="GO:0004364">
    <property type="term" value="F:glutathione transferase activity"/>
    <property type="evidence" value="ECO:0007669"/>
    <property type="project" value="TreeGrafter"/>
</dbReference>
<dbReference type="InterPro" id="IPR004045">
    <property type="entry name" value="Glutathione_S-Trfase_N"/>
</dbReference>
<dbReference type="Gene3D" id="1.20.1050.10">
    <property type="match status" value="1"/>
</dbReference>
<dbReference type="RefSeq" id="XP_066916249.1">
    <property type="nucleotide sequence ID" value="XM_067060148.1"/>
</dbReference>
<dbReference type="PANTHER" id="PTHR11571">
    <property type="entry name" value="GLUTATHIONE S-TRANSFERASE"/>
    <property type="match status" value="1"/>
</dbReference>
<dbReference type="EnsemblMetazoa" id="CLYHEMT002191.1">
    <property type="protein sequence ID" value="CLYHEMP002191.1"/>
    <property type="gene ID" value="CLYHEMG002191"/>
</dbReference>
<evidence type="ECO:0000313" key="4">
    <source>
        <dbReference type="Proteomes" id="UP000594262"/>
    </source>
</evidence>
<dbReference type="InterPro" id="IPR036249">
    <property type="entry name" value="Thioredoxin-like_sf"/>
</dbReference>
<dbReference type="PANTHER" id="PTHR11571:SF150">
    <property type="entry name" value="GLUTATHIONE S-TRANSFERASE"/>
    <property type="match status" value="1"/>
</dbReference>
<dbReference type="GO" id="GO:0006749">
    <property type="term" value="P:glutathione metabolic process"/>
    <property type="evidence" value="ECO:0007669"/>
    <property type="project" value="TreeGrafter"/>
</dbReference>
<proteinExistence type="predicted"/>
<accession>A0A7M5V214</accession>
<dbReference type="SFLD" id="SFLDG00363">
    <property type="entry name" value="AMPS_(cytGST):_Alpha-__Mu-__Pi"/>
    <property type="match status" value="1"/>
</dbReference>
<keyword evidence="4" id="KW-1185">Reference proteome</keyword>
<reference evidence="3" key="1">
    <citation type="submission" date="2021-01" db="UniProtKB">
        <authorList>
            <consortium name="EnsemblMetazoa"/>
        </authorList>
    </citation>
    <scope>IDENTIFICATION</scope>
</reference>
<evidence type="ECO:0000259" key="1">
    <source>
        <dbReference type="PROSITE" id="PS50404"/>
    </source>
</evidence>
<evidence type="ECO:0008006" key="5">
    <source>
        <dbReference type="Google" id="ProtNLM"/>
    </source>
</evidence>
<dbReference type="AlphaFoldDB" id="A0A7M5V214"/>
<dbReference type="Pfam" id="PF02798">
    <property type="entry name" value="GST_N"/>
    <property type="match status" value="1"/>
</dbReference>
<sequence>MVKYILHYFPVVGRAEHARVMFELAGAEYEYKTYVFGGEWNEAKKNHPNLFPLSQVPTLEVDGQVITQSYAINRYLAHEFGFYGDSNTERVQIDQVVETLVEMFAEMAQLIYMEPDLEKKKSALSEFAEKFQKHLNFIERFLKNNPSGYLVGNKITLADICLFVFGDIVTFHYPTFFDNQPEIKKFISRFHEIEQVKNYVEKKRTHKMHVY</sequence>
<dbReference type="InterPro" id="IPR050213">
    <property type="entry name" value="GST_superfamily"/>
</dbReference>
<dbReference type="PROSITE" id="PS50405">
    <property type="entry name" value="GST_CTER"/>
    <property type="match status" value="1"/>
</dbReference>
<dbReference type="CDD" id="cd03192">
    <property type="entry name" value="GST_C_Sigma_like"/>
    <property type="match status" value="1"/>
</dbReference>
<dbReference type="PROSITE" id="PS50404">
    <property type="entry name" value="GST_NTER"/>
    <property type="match status" value="1"/>
</dbReference>
<protein>
    <recommendedName>
        <fullName evidence="5">Glutathione S-transferase</fullName>
    </recommendedName>
</protein>
<dbReference type="Proteomes" id="UP000594262">
    <property type="component" value="Unplaced"/>
</dbReference>
<dbReference type="InterPro" id="IPR040079">
    <property type="entry name" value="Glutathione_S-Trfase"/>
</dbReference>
<dbReference type="OrthoDB" id="5947290at2759"/>
<dbReference type="Gene3D" id="3.40.30.10">
    <property type="entry name" value="Glutaredoxin"/>
    <property type="match status" value="1"/>
</dbReference>
<dbReference type="SUPFAM" id="SSF52833">
    <property type="entry name" value="Thioredoxin-like"/>
    <property type="match status" value="1"/>
</dbReference>